<feature type="signal peptide" evidence="4">
    <location>
        <begin position="1"/>
        <end position="16"/>
    </location>
</feature>
<accession>A0ABY3PD48</accession>
<keyword evidence="3 4" id="KW-0732">Signal</keyword>
<comment type="subcellular location">
    <subcellularLocation>
        <location evidence="1">Cell envelope</location>
    </subcellularLocation>
</comment>
<evidence type="ECO:0000256" key="1">
    <source>
        <dbReference type="ARBA" id="ARBA00004196"/>
    </source>
</evidence>
<dbReference type="InterPro" id="IPR028082">
    <property type="entry name" value="Peripla_BP_I"/>
</dbReference>
<dbReference type="Gene3D" id="3.40.50.2300">
    <property type="match status" value="2"/>
</dbReference>
<dbReference type="EMBL" id="CP086654">
    <property type="protein sequence ID" value="UEX90256.1"/>
    <property type="molecule type" value="Genomic_DNA"/>
</dbReference>
<comment type="similarity">
    <text evidence="2">Belongs to the bacterial solute-binding protein 2 family.</text>
</comment>
<gene>
    <name evidence="6" type="ORF">LN051_00865</name>
</gene>
<dbReference type="InterPro" id="IPR025997">
    <property type="entry name" value="SBP_2_dom"/>
</dbReference>
<sequence length="304" mass="32757">MKKAVVFILACMVILAGCTLESPVKKDKSGKTNKSKSDITIGVSISTLNNPFFVTIKNNIEKEAKKQGMKVKVVDARDDSAKQTNDIEDLVQQQVDYLIVNPTDSSAISSSVQSANYEGIPVITLDRSVDKGDVASFIASDNIEGGKMGGQFIVDKVGKNAKVAELEGVPGASATRERGKGFHEIADKQLNIVSKQSAKFDRAEGLNVTQNMIQAHPDIKAIFAHNDEMALGAIEAIGDKDITVVGFDGNEDAMKAIQNKKLDATVAQQPQLMGKAAVQTILKLMDGKKVDKEIKIPLKLETQK</sequence>
<dbReference type="SUPFAM" id="SSF53822">
    <property type="entry name" value="Periplasmic binding protein-like I"/>
    <property type="match status" value="1"/>
</dbReference>
<dbReference type="RefSeq" id="WP_229292752.1">
    <property type="nucleotide sequence ID" value="NZ_CP086654.1"/>
</dbReference>
<proteinExistence type="inferred from homology"/>
<evidence type="ECO:0000256" key="4">
    <source>
        <dbReference type="SAM" id="SignalP"/>
    </source>
</evidence>
<feature type="chain" id="PRO_5046292301" evidence="4">
    <location>
        <begin position="17"/>
        <end position="304"/>
    </location>
</feature>
<dbReference type="CDD" id="cd06323">
    <property type="entry name" value="PBP1_ribose_binding"/>
    <property type="match status" value="1"/>
</dbReference>
<protein>
    <submittedName>
        <fullName evidence="6">D-ribose ABC transporter substrate-binding protein</fullName>
    </submittedName>
</protein>
<dbReference type="Proteomes" id="UP001197626">
    <property type="component" value="Chromosome"/>
</dbReference>
<dbReference type="Pfam" id="PF13407">
    <property type="entry name" value="Peripla_BP_4"/>
    <property type="match status" value="1"/>
</dbReference>
<dbReference type="PROSITE" id="PS51257">
    <property type="entry name" value="PROKAR_LIPOPROTEIN"/>
    <property type="match status" value="1"/>
</dbReference>
<evidence type="ECO:0000259" key="5">
    <source>
        <dbReference type="Pfam" id="PF13407"/>
    </source>
</evidence>
<evidence type="ECO:0000313" key="6">
    <source>
        <dbReference type="EMBL" id="UEX90256.1"/>
    </source>
</evidence>
<reference evidence="6 7" key="1">
    <citation type="journal article" date="2022" name="Pathogens">
        <title>Staphylococcus ratti sp. nov. Isolated from a Lab Rat.</title>
        <authorList>
            <person name="Kovarovic V."/>
            <person name="Sedlacek I."/>
            <person name="Petras P."/>
            <person name="Kralova S."/>
            <person name="Maslanova I."/>
            <person name="Svec P."/>
            <person name="Neumann-Schaal M."/>
            <person name="Botka T."/>
            <person name="Gelbicova T."/>
            <person name="Stankova E."/>
            <person name="Doskar J."/>
            <person name="Pantucek R."/>
        </authorList>
    </citation>
    <scope>NUCLEOTIDE SEQUENCE [LARGE SCALE GENOMIC DNA]</scope>
    <source>
        <strain evidence="6 7">CCM 9025</strain>
    </source>
</reference>
<name>A0ABY3PD48_9STAP</name>
<dbReference type="PANTHER" id="PTHR46847:SF1">
    <property type="entry name" value="D-ALLOSE-BINDING PERIPLASMIC PROTEIN-RELATED"/>
    <property type="match status" value="1"/>
</dbReference>
<feature type="domain" description="Periplasmic binding protein" evidence="5">
    <location>
        <begin position="41"/>
        <end position="289"/>
    </location>
</feature>
<evidence type="ECO:0000256" key="2">
    <source>
        <dbReference type="ARBA" id="ARBA00007639"/>
    </source>
</evidence>
<keyword evidence="7" id="KW-1185">Reference proteome</keyword>
<organism evidence="6 7">
    <name type="scientific">Staphylococcus ratti</name>
    <dbReference type="NCBI Taxonomy" id="2892440"/>
    <lineage>
        <taxon>Bacteria</taxon>
        <taxon>Bacillati</taxon>
        <taxon>Bacillota</taxon>
        <taxon>Bacilli</taxon>
        <taxon>Bacillales</taxon>
        <taxon>Staphylococcaceae</taxon>
        <taxon>Staphylococcus</taxon>
    </lineage>
</organism>
<dbReference type="PANTHER" id="PTHR46847">
    <property type="entry name" value="D-ALLOSE-BINDING PERIPLASMIC PROTEIN-RELATED"/>
    <property type="match status" value="1"/>
</dbReference>
<evidence type="ECO:0000256" key="3">
    <source>
        <dbReference type="ARBA" id="ARBA00022729"/>
    </source>
</evidence>
<evidence type="ECO:0000313" key="7">
    <source>
        <dbReference type="Proteomes" id="UP001197626"/>
    </source>
</evidence>